<keyword evidence="1" id="KW-0677">Repeat</keyword>
<dbReference type="InterPro" id="IPR019734">
    <property type="entry name" value="TPR_rpt"/>
</dbReference>
<evidence type="ECO:0000256" key="1">
    <source>
        <dbReference type="ARBA" id="ARBA00022737"/>
    </source>
</evidence>
<dbReference type="PANTHER" id="PTHR44858:SF1">
    <property type="entry name" value="UDP-N-ACETYLGLUCOSAMINE--PEPTIDE N-ACETYLGLUCOSAMINYLTRANSFERASE SPINDLY-RELATED"/>
    <property type="match status" value="1"/>
</dbReference>
<keyword evidence="5" id="KW-1185">Reference proteome</keyword>
<organism evidence="4 5">
    <name type="scientific">Devosia pacifica</name>
    <dbReference type="NCBI Taxonomy" id="1335967"/>
    <lineage>
        <taxon>Bacteria</taxon>
        <taxon>Pseudomonadati</taxon>
        <taxon>Pseudomonadota</taxon>
        <taxon>Alphaproteobacteria</taxon>
        <taxon>Hyphomicrobiales</taxon>
        <taxon>Devosiaceae</taxon>
        <taxon>Devosia</taxon>
    </lineage>
</organism>
<dbReference type="AlphaFoldDB" id="A0A918SF14"/>
<dbReference type="InterPro" id="IPR011990">
    <property type="entry name" value="TPR-like_helical_dom_sf"/>
</dbReference>
<dbReference type="Pfam" id="PF13432">
    <property type="entry name" value="TPR_16"/>
    <property type="match status" value="1"/>
</dbReference>
<dbReference type="SUPFAM" id="SSF48452">
    <property type="entry name" value="TPR-like"/>
    <property type="match status" value="1"/>
</dbReference>
<keyword evidence="2 3" id="KW-0802">TPR repeat</keyword>
<reference evidence="4" key="1">
    <citation type="journal article" date="2014" name="Int. J. Syst. Evol. Microbiol.">
        <title>Complete genome sequence of Corynebacterium casei LMG S-19264T (=DSM 44701T), isolated from a smear-ripened cheese.</title>
        <authorList>
            <consortium name="US DOE Joint Genome Institute (JGI-PGF)"/>
            <person name="Walter F."/>
            <person name="Albersmeier A."/>
            <person name="Kalinowski J."/>
            <person name="Ruckert C."/>
        </authorList>
    </citation>
    <scope>NUCLEOTIDE SEQUENCE</scope>
    <source>
        <strain evidence="4">KCTC 32437</strain>
    </source>
</reference>
<dbReference type="Proteomes" id="UP000646579">
    <property type="component" value="Unassembled WGS sequence"/>
</dbReference>
<comment type="caution">
    <text evidence="4">The sequence shown here is derived from an EMBL/GenBank/DDBJ whole genome shotgun (WGS) entry which is preliminary data.</text>
</comment>
<evidence type="ECO:0000313" key="4">
    <source>
        <dbReference type="EMBL" id="GHA35480.1"/>
    </source>
</evidence>
<dbReference type="Gene3D" id="1.25.40.10">
    <property type="entry name" value="Tetratricopeptide repeat domain"/>
    <property type="match status" value="2"/>
</dbReference>
<evidence type="ECO:0000313" key="5">
    <source>
        <dbReference type="Proteomes" id="UP000646579"/>
    </source>
</evidence>
<dbReference type="Pfam" id="PF13174">
    <property type="entry name" value="TPR_6"/>
    <property type="match status" value="1"/>
</dbReference>
<dbReference type="EMBL" id="BMZE01000004">
    <property type="protein sequence ID" value="GHA35480.1"/>
    <property type="molecule type" value="Genomic_DNA"/>
</dbReference>
<gene>
    <name evidence="4" type="ORF">GCM10007989_34290</name>
</gene>
<feature type="repeat" description="TPR" evidence="3">
    <location>
        <begin position="237"/>
        <end position="270"/>
    </location>
</feature>
<dbReference type="SMART" id="SM00028">
    <property type="entry name" value="TPR"/>
    <property type="match status" value="4"/>
</dbReference>
<evidence type="ECO:0000256" key="2">
    <source>
        <dbReference type="ARBA" id="ARBA00022803"/>
    </source>
</evidence>
<reference evidence="4" key="2">
    <citation type="submission" date="2020-09" db="EMBL/GenBank/DDBJ databases">
        <authorList>
            <person name="Sun Q."/>
            <person name="Kim S."/>
        </authorList>
    </citation>
    <scope>NUCLEOTIDE SEQUENCE</scope>
    <source>
        <strain evidence="4">KCTC 32437</strain>
    </source>
</reference>
<feature type="repeat" description="TPR" evidence="3">
    <location>
        <begin position="305"/>
        <end position="338"/>
    </location>
</feature>
<dbReference type="PROSITE" id="PS50005">
    <property type="entry name" value="TPR"/>
    <property type="match status" value="2"/>
</dbReference>
<sequence>MTAALAGSSIGVIGALKAFPLRAAARRAADRGGRLHRGLPRGTTIAVFCRSLLLRHSADEIEHRVDAANDTVATRISESGLMRLLGALDVSAPGAIGRDALVEQSGLPERTLDMLALFDAFEHHAEPFSFRDAILARKYAGLIHNGADWYSIARAVHSIGPVGSLTALTLETHGERILAQDAHSLAELDGQRLLPLPQQDDAAEDYFAHAETAEAEGMFAEAATLYAHCSATDPADATAPFNEGNCRRELGQYEDAVTAYITAIKRDPLMVEAWFNCGNVLRELGRLSAAHDHLLRAVEIDAGYADAVYNIAALNYEMGRMDEAAAGWRRYLELDPRSDWARKARAGIAIAAQNRSRTG</sequence>
<accession>A0A918SF14</accession>
<dbReference type="PANTHER" id="PTHR44858">
    <property type="entry name" value="TETRATRICOPEPTIDE REPEAT PROTEIN 6"/>
    <property type="match status" value="1"/>
</dbReference>
<evidence type="ECO:0000256" key="3">
    <source>
        <dbReference type="PROSITE-ProRule" id="PRU00339"/>
    </source>
</evidence>
<dbReference type="RefSeq" id="WP_189427017.1">
    <property type="nucleotide sequence ID" value="NZ_BMZE01000004.1"/>
</dbReference>
<evidence type="ECO:0008006" key="6">
    <source>
        <dbReference type="Google" id="ProtNLM"/>
    </source>
</evidence>
<proteinExistence type="predicted"/>
<name>A0A918SF14_9HYPH</name>
<dbReference type="InterPro" id="IPR050498">
    <property type="entry name" value="Ycf3"/>
</dbReference>
<protein>
    <recommendedName>
        <fullName evidence="6">Tetratricopeptide repeat protein</fullName>
    </recommendedName>
</protein>